<dbReference type="Gene3D" id="3.20.20.150">
    <property type="entry name" value="Divalent-metal-dependent TIM barrel enzymes"/>
    <property type="match status" value="1"/>
</dbReference>
<dbReference type="InterPro" id="IPR050312">
    <property type="entry name" value="IolE/XylAMocC-like"/>
</dbReference>
<evidence type="ECO:0000313" key="2">
    <source>
        <dbReference type="EMBL" id="GES51222.1"/>
    </source>
</evidence>
<accession>A0ABQ0Z771</accession>
<dbReference type="RefSeq" id="WP_233789995.1">
    <property type="nucleotide sequence ID" value="NZ_BLAJ01000004.1"/>
</dbReference>
<name>A0ABQ0Z771_9HYPH</name>
<dbReference type="SUPFAM" id="SSF51658">
    <property type="entry name" value="Xylose isomerase-like"/>
    <property type="match status" value="1"/>
</dbReference>
<comment type="caution">
    <text evidence="2">The sequence shown here is derived from an EMBL/GenBank/DDBJ whole genome shotgun (WGS) entry which is preliminary data.</text>
</comment>
<feature type="domain" description="Xylose isomerase-like TIM barrel" evidence="1">
    <location>
        <begin position="38"/>
        <end position="272"/>
    </location>
</feature>
<keyword evidence="2" id="KW-0413">Isomerase</keyword>
<dbReference type="Proteomes" id="UP000390335">
    <property type="component" value="Unassembled WGS sequence"/>
</dbReference>
<dbReference type="PANTHER" id="PTHR12110">
    <property type="entry name" value="HYDROXYPYRUVATE ISOMERASE"/>
    <property type="match status" value="1"/>
</dbReference>
<organism evidence="2 3">
    <name type="scientific">Rhizobium dioscoreae</name>
    <dbReference type="NCBI Taxonomy" id="2653122"/>
    <lineage>
        <taxon>Bacteria</taxon>
        <taxon>Pseudomonadati</taxon>
        <taxon>Pseudomonadota</taxon>
        <taxon>Alphaproteobacteria</taxon>
        <taxon>Hyphomicrobiales</taxon>
        <taxon>Rhizobiaceae</taxon>
        <taxon>Rhizobium/Agrobacterium group</taxon>
        <taxon>Rhizobium</taxon>
    </lineage>
</organism>
<evidence type="ECO:0000313" key="3">
    <source>
        <dbReference type="Proteomes" id="UP000390335"/>
    </source>
</evidence>
<evidence type="ECO:0000259" key="1">
    <source>
        <dbReference type="Pfam" id="PF01261"/>
    </source>
</evidence>
<dbReference type="InterPro" id="IPR036237">
    <property type="entry name" value="Xyl_isomerase-like_sf"/>
</dbReference>
<gene>
    <name evidence="2" type="ORF">RsS93_38360</name>
</gene>
<dbReference type="InterPro" id="IPR013022">
    <property type="entry name" value="Xyl_isomerase-like_TIM-brl"/>
</dbReference>
<protein>
    <submittedName>
        <fullName evidence="2">Xylose isomerase</fullName>
    </submittedName>
</protein>
<keyword evidence="3" id="KW-1185">Reference proteome</keyword>
<dbReference type="GO" id="GO:0016853">
    <property type="term" value="F:isomerase activity"/>
    <property type="evidence" value="ECO:0007669"/>
    <property type="project" value="UniProtKB-KW"/>
</dbReference>
<proteinExistence type="predicted"/>
<reference evidence="2 3" key="1">
    <citation type="journal article" date="2020" name="Genome Biol. Evol.">
        <title>Rhizobium dioscoreae sp. nov., a plant growth-promoting bacterium isolated from yam (Dioscorea species).</title>
        <authorList>
            <person name="Ouyabe M."/>
            <person name="Tanaka N."/>
            <person name="Shiwa Y."/>
            <person name="Fujita N."/>
            <person name="Kikuno H."/>
            <person name="Babil P."/>
            <person name="Shiwachi H."/>
        </authorList>
    </citation>
    <scope>NUCLEOTIDE SEQUENCE [LARGE SCALE GENOMIC DNA]</scope>
    <source>
        <strain evidence="2 3">S-93</strain>
    </source>
</reference>
<sequence>MTDSAANSFSPVSARPLAKISLKWGMVEEPSLSILEKFQLLRDLGYDGVELDAPNDLPLDEVLNARDKTGLAIPGFVNAVHWKRPLTDPDPSARQACVDSMIKALHDAKLYGATTVLLVPGIVNAGTSYKTAYARAREEIARILPAAEESGVSIALENVWNDFLLSPLEAADFIDRFRHPKLGWYFDVGNVLRYGRPTHWIEALGKRILKIDIKEYSLEKMNSEGPWKGFDVELGEGDCDWAAVNKALSDIGYSGWASLEVPGGDRQRLADLKKRVDRIAAL</sequence>
<dbReference type="EMBL" id="BLAJ01000004">
    <property type="protein sequence ID" value="GES51222.1"/>
    <property type="molecule type" value="Genomic_DNA"/>
</dbReference>
<dbReference type="Pfam" id="PF01261">
    <property type="entry name" value="AP_endonuc_2"/>
    <property type="match status" value="1"/>
</dbReference>